<comment type="caution">
    <text evidence="2">The sequence shown here is derived from an EMBL/GenBank/DDBJ whole genome shotgun (WGS) entry which is preliminary data.</text>
</comment>
<dbReference type="OrthoDB" id="189896at2"/>
<dbReference type="EMBL" id="VWXX01000023">
    <property type="protein sequence ID" value="KAA6184178.1"/>
    <property type="molecule type" value="Genomic_DNA"/>
</dbReference>
<dbReference type="SUPFAM" id="SSF52402">
    <property type="entry name" value="Adenine nucleotide alpha hydrolases-like"/>
    <property type="match status" value="2"/>
</dbReference>
<dbReference type="RefSeq" id="WP_150093914.1">
    <property type="nucleotide sequence ID" value="NZ_JBFUOH010000037.1"/>
</dbReference>
<protein>
    <submittedName>
        <fullName evidence="2">Universal stress protein</fullName>
    </submittedName>
</protein>
<dbReference type="Gene3D" id="3.40.50.12370">
    <property type="match status" value="2"/>
</dbReference>
<accession>A0A5M8FH23</accession>
<name>A0A5M8FH23_9GAMM</name>
<feature type="coiled-coil region" evidence="1">
    <location>
        <begin position="210"/>
        <end position="237"/>
    </location>
</feature>
<organism evidence="2 3">
    <name type="scientific">Thiohalocapsa marina</name>
    <dbReference type="NCBI Taxonomy" id="424902"/>
    <lineage>
        <taxon>Bacteria</taxon>
        <taxon>Pseudomonadati</taxon>
        <taxon>Pseudomonadota</taxon>
        <taxon>Gammaproteobacteria</taxon>
        <taxon>Chromatiales</taxon>
        <taxon>Chromatiaceae</taxon>
        <taxon>Thiohalocapsa</taxon>
    </lineage>
</organism>
<evidence type="ECO:0000256" key="1">
    <source>
        <dbReference type="SAM" id="Coils"/>
    </source>
</evidence>
<evidence type="ECO:0000313" key="2">
    <source>
        <dbReference type="EMBL" id="KAA6184178.1"/>
    </source>
</evidence>
<keyword evidence="1" id="KW-0175">Coiled coil</keyword>
<dbReference type="AlphaFoldDB" id="A0A5M8FH23"/>
<sequence>MNTTTARVLPRRISVVLDADDQDPRLLGLIAGMAAALEAELEGVFVENDLLLRAVGLPFVREFRLTTRAEAGLDAARLQQELRAVARRARASLQASAQHIGCAWSFRVWRGDVEGEILSAVSTAEMFLLTPRGRFAPSVRGAVPPLRLRPDWRLGPRSGSRAGAMAGAQAEWPDPRGPRIGVLFDGSAGATRALSAAAQMARQRPVRLEVLQQAQDAEDAERQRRQARTTLGELADDVEMVPLVSADTASIPGGGTGRNYDLLMLDADSQLLQREPLWQSLARLHCPLLIVR</sequence>
<reference evidence="2 3" key="1">
    <citation type="submission" date="2019-09" db="EMBL/GenBank/DDBJ databases">
        <title>Whole-genome sequence of the purple sulfur bacterium Thiohalocapsa marina DSM 19078.</title>
        <authorList>
            <person name="Kyndt J.A."/>
            <person name="Meyer T.E."/>
        </authorList>
    </citation>
    <scope>NUCLEOTIDE SEQUENCE [LARGE SCALE GENOMIC DNA]</scope>
    <source>
        <strain evidence="2 3">DSM 19078</strain>
    </source>
</reference>
<gene>
    <name evidence="2" type="ORF">F2Q65_13380</name>
</gene>
<proteinExistence type="predicted"/>
<keyword evidence="3" id="KW-1185">Reference proteome</keyword>
<dbReference type="Proteomes" id="UP000322981">
    <property type="component" value="Unassembled WGS sequence"/>
</dbReference>
<evidence type="ECO:0000313" key="3">
    <source>
        <dbReference type="Proteomes" id="UP000322981"/>
    </source>
</evidence>